<dbReference type="Gene3D" id="3.40.190.80">
    <property type="match status" value="1"/>
</dbReference>
<keyword evidence="4 7" id="KW-0479">Metal-binding</keyword>
<feature type="binding site" evidence="7">
    <location>
        <position position="86"/>
    </location>
    <ligand>
        <name>Mg(2+)</name>
        <dbReference type="ChEBI" id="CHEBI:18420"/>
        <label>1</label>
        <note>catalytic</note>
    </ligand>
</feature>
<dbReference type="FunFam" id="3.30.540.10:FF:000003">
    <property type="entry name" value="Inositol-1-monophosphatase"/>
    <property type="match status" value="1"/>
</dbReference>
<comment type="catalytic activity">
    <reaction evidence="1 8">
        <text>a myo-inositol phosphate + H2O = myo-inositol + phosphate</text>
        <dbReference type="Rhea" id="RHEA:24056"/>
        <dbReference type="ChEBI" id="CHEBI:15377"/>
        <dbReference type="ChEBI" id="CHEBI:17268"/>
        <dbReference type="ChEBI" id="CHEBI:43474"/>
        <dbReference type="ChEBI" id="CHEBI:84139"/>
        <dbReference type="EC" id="3.1.3.25"/>
    </reaction>
</comment>
<feature type="binding site" evidence="7">
    <location>
        <position position="88"/>
    </location>
    <ligand>
        <name>Mg(2+)</name>
        <dbReference type="ChEBI" id="CHEBI:18420"/>
        <label>1</label>
        <note>catalytic</note>
    </ligand>
</feature>
<evidence type="ECO:0000256" key="5">
    <source>
        <dbReference type="ARBA" id="ARBA00022801"/>
    </source>
</evidence>
<dbReference type="GO" id="GO:0008934">
    <property type="term" value="F:inositol monophosphate 1-phosphatase activity"/>
    <property type="evidence" value="ECO:0007669"/>
    <property type="project" value="InterPro"/>
</dbReference>
<dbReference type="InterPro" id="IPR022337">
    <property type="entry name" value="Inositol_monophosphatase_SuhB"/>
</dbReference>
<dbReference type="GO" id="GO:0046872">
    <property type="term" value="F:metal ion binding"/>
    <property type="evidence" value="ECO:0007669"/>
    <property type="project" value="UniProtKB-KW"/>
</dbReference>
<keyword evidence="5 8" id="KW-0378">Hydrolase</keyword>
<dbReference type="GO" id="GO:0006020">
    <property type="term" value="P:inositol metabolic process"/>
    <property type="evidence" value="ECO:0007669"/>
    <property type="project" value="TreeGrafter"/>
</dbReference>
<evidence type="ECO:0000256" key="4">
    <source>
        <dbReference type="ARBA" id="ARBA00022723"/>
    </source>
</evidence>
<dbReference type="SUPFAM" id="SSF56655">
    <property type="entry name" value="Carbohydrate phosphatase"/>
    <property type="match status" value="1"/>
</dbReference>
<evidence type="ECO:0000256" key="1">
    <source>
        <dbReference type="ARBA" id="ARBA00001033"/>
    </source>
</evidence>
<dbReference type="AlphaFoldDB" id="A0A937FU56"/>
<evidence type="ECO:0000313" key="10">
    <source>
        <dbReference type="Proteomes" id="UP000614216"/>
    </source>
</evidence>
<keyword evidence="6 7" id="KW-0460">Magnesium</keyword>
<dbReference type="InterPro" id="IPR033942">
    <property type="entry name" value="IMPase"/>
</dbReference>
<feature type="binding site" evidence="7">
    <location>
        <position position="214"/>
    </location>
    <ligand>
        <name>Mg(2+)</name>
        <dbReference type="ChEBI" id="CHEBI:18420"/>
        <label>1</label>
        <note>catalytic</note>
    </ligand>
</feature>
<dbReference type="Proteomes" id="UP000614216">
    <property type="component" value="Unassembled WGS sequence"/>
</dbReference>
<dbReference type="InterPro" id="IPR020550">
    <property type="entry name" value="Inositol_monophosphatase_CS"/>
</dbReference>
<dbReference type="InterPro" id="IPR000760">
    <property type="entry name" value="Inositol_monophosphatase-like"/>
</dbReference>
<organism evidence="9 10">
    <name type="scientific">Fulvivirga marina</name>
    <dbReference type="NCBI Taxonomy" id="2494733"/>
    <lineage>
        <taxon>Bacteria</taxon>
        <taxon>Pseudomonadati</taxon>
        <taxon>Bacteroidota</taxon>
        <taxon>Cytophagia</taxon>
        <taxon>Cytophagales</taxon>
        <taxon>Fulvivirgaceae</taxon>
        <taxon>Fulvivirga</taxon>
    </lineage>
</organism>
<comment type="caution">
    <text evidence="9">The sequence shown here is derived from an EMBL/GenBank/DDBJ whole genome shotgun (WGS) entry which is preliminary data.</text>
</comment>
<accession>A0A937FU56</accession>
<evidence type="ECO:0000256" key="6">
    <source>
        <dbReference type="ARBA" id="ARBA00022842"/>
    </source>
</evidence>
<evidence type="ECO:0000313" key="9">
    <source>
        <dbReference type="EMBL" id="MBL6445003.1"/>
    </source>
</evidence>
<dbReference type="Pfam" id="PF00459">
    <property type="entry name" value="Inositol_P"/>
    <property type="match status" value="1"/>
</dbReference>
<dbReference type="FunFam" id="3.40.190.80:FF:000002">
    <property type="entry name" value="Inositol-1-monophosphatase"/>
    <property type="match status" value="1"/>
</dbReference>
<dbReference type="PROSITE" id="PS00629">
    <property type="entry name" value="IMP_1"/>
    <property type="match status" value="1"/>
</dbReference>
<feature type="binding site" evidence="7">
    <location>
        <position position="89"/>
    </location>
    <ligand>
        <name>Mg(2+)</name>
        <dbReference type="ChEBI" id="CHEBI:18420"/>
        <label>1</label>
        <note>catalytic</note>
    </ligand>
</feature>
<dbReference type="Gene3D" id="3.30.540.10">
    <property type="entry name" value="Fructose-1,6-Bisphosphatase, subunit A, domain 1"/>
    <property type="match status" value="1"/>
</dbReference>
<comment type="similarity">
    <text evidence="3 8">Belongs to the inositol monophosphatase superfamily.</text>
</comment>
<evidence type="ECO:0000256" key="3">
    <source>
        <dbReference type="ARBA" id="ARBA00009759"/>
    </source>
</evidence>
<protein>
    <recommendedName>
        <fullName evidence="8">Inositol-1-monophosphatase</fullName>
        <ecNumber evidence="8">3.1.3.25</ecNumber>
    </recommendedName>
</protein>
<dbReference type="PRINTS" id="PR00377">
    <property type="entry name" value="IMPHPHTASES"/>
</dbReference>
<dbReference type="EMBL" id="JAEUGD010000003">
    <property type="protein sequence ID" value="MBL6445003.1"/>
    <property type="molecule type" value="Genomic_DNA"/>
</dbReference>
<reference evidence="9" key="1">
    <citation type="submission" date="2021-01" db="EMBL/GenBank/DDBJ databases">
        <title>Fulvivirga kasyanovii gen. nov., sp nov., a novel member of the phylum Bacteroidetes isolated from seawater in a mussel farm.</title>
        <authorList>
            <person name="Zhao L.-H."/>
            <person name="Wang Z.-J."/>
        </authorList>
    </citation>
    <scope>NUCLEOTIDE SEQUENCE</scope>
    <source>
        <strain evidence="9">29W222</strain>
    </source>
</reference>
<sequence length="265" mass="29705">MSDLKQVLESTKKLTLEVGQFIREESKNFKKTDIEHKGFNDLVSYVDKQAEEKLVAGCSQILPEAGFITEEGTASTRKDEYNWIIDPLDGTTNFTHGLPVFAISLALMQHDKIVLGIIYEINKDECFYAIKGGKAYCNEEQISISEVKELGQSLIATGFPYYDFGLMSQYLDILNNFMQKTHGLRRLGSAAVDLAYTACGRFEGFFEYNLKPWDVAAGTLIVQEAGGKVTDFKGGENFLFGGEIVASGYTHQEMLKVIANHWHEH</sequence>
<name>A0A937FU56_9BACT</name>
<dbReference type="GO" id="GO:0046854">
    <property type="term" value="P:phosphatidylinositol phosphate biosynthetic process"/>
    <property type="evidence" value="ECO:0007669"/>
    <property type="project" value="InterPro"/>
</dbReference>
<proteinExistence type="inferred from homology"/>
<dbReference type="EC" id="3.1.3.25" evidence="8"/>
<dbReference type="GO" id="GO:0007165">
    <property type="term" value="P:signal transduction"/>
    <property type="evidence" value="ECO:0007669"/>
    <property type="project" value="TreeGrafter"/>
</dbReference>
<keyword evidence="10" id="KW-1185">Reference proteome</keyword>
<dbReference type="PANTHER" id="PTHR20854:SF4">
    <property type="entry name" value="INOSITOL-1-MONOPHOSPHATASE-RELATED"/>
    <property type="match status" value="1"/>
</dbReference>
<evidence type="ECO:0000256" key="2">
    <source>
        <dbReference type="ARBA" id="ARBA00001946"/>
    </source>
</evidence>
<evidence type="ECO:0000256" key="7">
    <source>
        <dbReference type="PIRSR" id="PIRSR600760-2"/>
    </source>
</evidence>
<dbReference type="RefSeq" id="WP_202854547.1">
    <property type="nucleotide sequence ID" value="NZ_JAEUGD010000003.1"/>
</dbReference>
<dbReference type="PRINTS" id="PR01959">
    <property type="entry name" value="SBIMPHPHTASE"/>
</dbReference>
<dbReference type="PANTHER" id="PTHR20854">
    <property type="entry name" value="INOSITOL MONOPHOSPHATASE"/>
    <property type="match status" value="1"/>
</dbReference>
<evidence type="ECO:0000256" key="8">
    <source>
        <dbReference type="RuleBase" id="RU364068"/>
    </source>
</evidence>
<gene>
    <name evidence="9" type="ORF">JMN32_01695</name>
</gene>
<dbReference type="InterPro" id="IPR020583">
    <property type="entry name" value="Inositol_monoP_metal-BS"/>
</dbReference>
<comment type="cofactor">
    <cofactor evidence="2 7 8">
        <name>Mg(2+)</name>
        <dbReference type="ChEBI" id="CHEBI:18420"/>
    </cofactor>
</comment>
<feature type="binding site" evidence="7">
    <location>
        <position position="70"/>
    </location>
    <ligand>
        <name>Mg(2+)</name>
        <dbReference type="ChEBI" id="CHEBI:18420"/>
        <label>1</label>
        <note>catalytic</note>
    </ligand>
</feature>
<dbReference type="CDD" id="cd01639">
    <property type="entry name" value="IMPase"/>
    <property type="match status" value="1"/>
</dbReference>
<dbReference type="PROSITE" id="PS00630">
    <property type="entry name" value="IMP_2"/>
    <property type="match status" value="1"/>
</dbReference>